<dbReference type="Gene3D" id="1.10.150.250">
    <property type="entry name" value="Flavinator of succinate dehydrogenase"/>
    <property type="match status" value="1"/>
</dbReference>
<name>A0ABS7EYT8_9PROT</name>
<evidence type="ECO:0000313" key="5">
    <source>
        <dbReference type="Proteomes" id="UP001519924"/>
    </source>
</evidence>
<dbReference type="PANTHER" id="PTHR12469:SF2">
    <property type="entry name" value="SUCCINATE DEHYDROGENASE ASSEMBLY FACTOR 2, MITOCHONDRIAL"/>
    <property type="match status" value="1"/>
</dbReference>
<dbReference type="Pfam" id="PF03937">
    <property type="entry name" value="Sdh5"/>
    <property type="match status" value="1"/>
</dbReference>
<comment type="caution">
    <text evidence="4">The sequence shown here is derived from an EMBL/GenBank/DDBJ whole genome shotgun (WGS) entry which is preliminary data.</text>
</comment>
<evidence type="ECO:0000256" key="3">
    <source>
        <dbReference type="ARBA" id="ARBA00023186"/>
    </source>
</evidence>
<dbReference type="PANTHER" id="PTHR12469">
    <property type="entry name" value="PROTEIN EMI5 HOMOLOG, MITOCHONDRIAL"/>
    <property type="match status" value="1"/>
</dbReference>
<dbReference type="InterPro" id="IPR036714">
    <property type="entry name" value="SDH_sf"/>
</dbReference>
<organism evidence="4 5">
    <name type="scientific">Caldovatus aquaticus</name>
    <dbReference type="NCBI Taxonomy" id="2865671"/>
    <lineage>
        <taxon>Bacteria</taxon>
        <taxon>Pseudomonadati</taxon>
        <taxon>Pseudomonadota</taxon>
        <taxon>Alphaproteobacteria</taxon>
        <taxon>Acetobacterales</taxon>
        <taxon>Roseomonadaceae</taxon>
        <taxon>Caldovatus</taxon>
    </lineage>
</organism>
<dbReference type="EMBL" id="JAHZUY010000004">
    <property type="protein sequence ID" value="MBW8268509.1"/>
    <property type="molecule type" value="Genomic_DNA"/>
</dbReference>
<gene>
    <name evidence="4" type="ORF">K1J50_03320</name>
</gene>
<dbReference type="SUPFAM" id="SSF109910">
    <property type="entry name" value="YgfY-like"/>
    <property type="match status" value="1"/>
</dbReference>
<keyword evidence="3" id="KW-0143">Chaperone</keyword>
<dbReference type="Proteomes" id="UP001519924">
    <property type="component" value="Unassembled WGS sequence"/>
</dbReference>
<comment type="similarity">
    <text evidence="1">Belongs to the SdhE FAD assembly factor family.</text>
</comment>
<evidence type="ECO:0000256" key="1">
    <source>
        <dbReference type="ARBA" id="ARBA00008571"/>
    </source>
</evidence>
<proteinExistence type="inferred from homology"/>
<reference evidence="4 5" key="1">
    <citation type="submission" date="2021-08" db="EMBL/GenBank/DDBJ databases">
        <title>Caldovatus sediminis gen. nov., sp. nov., a moderately thermophilic bacterium isolated from a hot spring.</title>
        <authorList>
            <person name="Hu C.-J."/>
            <person name="Li W.-J."/>
            <person name="Xian W.-D."/>
        </authorList>
    </citation>
    <scope>NUCLEOTIDE SEQUENCE [LARGE SCALE GENOMIC DNA]</scope>
    <source>
        <strain evidence="4 5">SYSU G05006</strain>
    </source>
</reference>
<sequence length="104" mass="11461">MPARARSHDMPDTTELDPRRRRLLFRARHRGTKEADLLIGGFVARAIATLSEQELDELEAVLEYPDADLADWLSGRRPVPAACDSPMLRRIAAEAAARGAAEAP</sequence>
<keyword evidence="5" id="KW-1185">Reference proteome</keyword>
<evidence type="ECO:0000313" key="4">
    <source>
        <dbReference type="EMBL" id="MBW8268509.1"/>
    </source>
</evidence>
<accession>A0ABS7EYT8</accession>
<protein>
    <recommendedName>
        <fullName evidence="2">FAD assembly factor SdhE</fullName>
    </recommendedName>
</protein>
<evidence type="ECO:0000256" key="2">
    <source>
        <dbReference type="ARBA" id="ARBA00019418"/>
    </source>
</evidence>
<dbReference type="InterPro" id="IPR005631">
    <property type="entry name" value="SDH"/>
</dbReference>